<gene>
    <name evidence="1" type="ORF">H8709_05865</name>
</gene>
<protein>
    <submittedName>
        <fullName evidence="1">C-GCAxxG-C-C family protein</fullName>
    </submittedName>
</protein>
<dbReference type="Pfam" id="PF09719">
    <property type="entry name" value="C_GCAxxG_C_C"/>
    <property type="match status" value="1"/>
</dbReference>
<dbReference type="RefSeq" id="WP_262397449.1">
    <property type="nucleotide sequence ID" value="NZ_JACRTC010000003.1"/>
</dbReference>
<dbReference type="AlphaFoldDB" id="A0A926EC54"/>
<organism evidence="1 2">
    <name type="scientific">Zongyangia hominis</name>
    <dbReference type="NCBI Taxonomy" id="2763677"/>
    <lineage>
        <taxon>Bacteria</taxon>
        <taxon>Bacillati</taxon>
        <taxon>Bacillota</taxon>
        <taxon>Clostridia</taxon>
        <taxon>Eubacteriales</taxon>
        <taxon>Oscillospiraceae</taxon>
        <taxon>Zongyangia</taxon>
    </lineage>
</organism>
<accession>A0A926EC54</accession>
<proteinExistence type="predicted"/>
<name>A0A926EC54_9FIRM</name>
<dbReference type="EMBL" id="JACRTC010000003">
    <property type="protein sequence ID" value="MBC8570353.1"/>
    <property type="molecule type" value="Genomic_DNA"/>
</dbReference>
<sequence length="131" mass="14555">MKQYDTAEKYYMDKDYNCAESVLHAANDEMNLGLDDTAFRAIGGFGGGMQCGGVCGAVSGGVAAISAKYIETYAHDCPEIGEHVSRFVERVREEMGSDQCCVLKEQHFNDQTRCYPVVEKVFNILMDCEEK</sequence>
<reference evidence="1" key="1">
    <citation type="submission" date="2020-08" db="EMBL/GenBank/DDBJ databases">
        <title>Genome public.</title>
        <authorList>
            <person name="Liu C."/>
            <person name="Sun Q."/>
        </authorList>
    </citation>
    <scope>NUCLEOTIDE SEQUENCE</scope>
    <source>
        <strain evidence="1">NSJ-54</strain>
    </source>
</reference>
<dbReference type="InterPro" id="IPR010181">
    <property type="entry name" value="CGCAxxGCC_motif"/>
</dbReference>
<dbReference type="Proteomes" id="UP000660861">
    <property type="component" value="Unassembled WGS sequence"/>
</dbReference>
<evidence type="ECO:0000313" key="2">
    <source>
        <dbReference type="Proteomes" id="UP000660861"/>
    </source>
</evidence>
<dbReference type="NCBIfam" id="TIGR01909">
    <property type="entry name" value="C_GCAxxG_C_C"/>
    <property type="match status" value="1"/>
</dbReference>
<evidence type="ECO:0000313" key="1">
    <source>
        <dbReference type="EMBL" id="MBC8570353.1"/>
    </source>
</evidence>
<comment type="caution">
    <text evidence="1">The sequence shown here is derived from an EMBL/GenBank/DDBJ whole genome shotgun (WGS) entry which is preliminary data.</text>
</comment>
<keyword evidence="2" id="KW-1185">Reference proteome</keyword>